<dbReference type="Gene3D" id="3.40.50.720">
    <property type="entry name" value="NAD(P)-binding Rossmann-like Domain"/>
    <property type="match status" value="1"/>
</dbReference>
<reference evidence="4 5" key="1">
    <citation type="submission" date="2021-03" db="EMBL/GenBank/DDBJ databases">
        <title>Genomic Encyclopedia of Type Strains, Phase IV (KMG-IV): sequencing the most valuable type-strain genomes for metagenomic binning, comparative biology and taxonomic classification.</title>
        <authorList>
            <person name="Goeker M."/>
        </authorList>
    </citation>
    <scope>NUCLEOTIDE SEQUENCE [LARGE SCALE GENOMIC DNA]</scope>
    <source>
        <strain evidence="4 5">DSM 21085</strain>
    </source>
</reference>
<comment type="similarity">
    <text evidence="1 3">Belongs to the short-chain dehydrogenases/reductases (SDR) family.</text>
</comment>
<keyword evidence="2" id="KW-0560">Oxidoreductase</keyword>
<dbReference type="SUPFAM" id="SSF51735">
    <property type="entry name" value="NAD(P)-binding Rossmann-fold domains"/>
    <property type="match status" value="1"/>
</dbReference>
<comment type="caution">
    <text evidence="4">The sequence shown here is derived from an EMBL/GenBank/DDBJ whole genome shotgun (WGS) entry which is preliminary data.</text>
</comment>
<evidence type="ECO:0000256" key="1">
    <source>
        <dbReference type="ARBA" id="ARBA00006484"/>
    </source>
</evidence>
<evidence type="ECO:0000256" key="2">
    <source>
        <dbReference type="ARBA" id="ARBA00023002"/>
    </source>
</evidence>
<accession>A0ABS4HFC3</accession>
<dbReference type="Pfam" id="PF00106">
    <property type="entry name" value="adh_short"/>
    <property type="match status" value="1"/>
</dbReference>
<dbReference type="RefSeq" id="WP_245251630.1">
    <property type="nucleotide sequence ID" value="NZ_JAGGKK010000014.1"/>
</dbReference>
<keyword evidence="5" id="KW-1185">Reference proteome</keyword>
<sequence>MFLRKSLERWTGIIENQYGKEKIVILITNETGVIMQSLLETCLFLPTYLNKEKLRDELKGRTILITGASSGIGETLAYYLADQQCQLILVARREEKLLAMKREIENKAASVSIYSADLRNEEEMDGLLTFVHQLPNGLDILVSNAGLSIRRSIQDSLDRYHDFTRTMAINYFAPVKLLLSLIPLLEKSHGQVINISTVNALLAPVPYFAAYQASKSAFDVWLRSAAPELKKAGIITSTLYLPLVRTPMIRPTAAYRNVPAMTPEQIARIISKLMYTKRKKYQPWWLIFGRLVSVFIRNLPDLSGKRK</sequence>
<protein>
    <submittedName>
        <fullName evidence="4">Short-subunit dehydrogenase</fullName>
    </submittedName>
</protein>
<gene>
    <name evidence="4" type="ORF">J2Z82_002557</name>
</gene>
<dbReference type="Proteomes" id="UP001519328">
    <property type="component" value="Unassembled WGS sequence"/>
</dbReference>
<proteinExistence type="inferred from homology"/>
<evidence type="ECO:0000313" key="4">
    <source>
        <dbReference type="EMBL" id="MBP1949617.1"/>
    </source>
</evidence>
<dbReference type="PANTHER" id="PTHR44196">
    <property type="entry name" value="DEHYDROGENASE/REDUCTASE SDR FAMILY MEMBER 7B"/>
    <property type="match status" value="1"/>
</dbReference>
<dbReference type="InterPro" id="IPR002347">
    <property type="entry name" value="SDR_fam"/>
</dbReference>
<organism evidence="4 5">
    <name type="scientific">Virgibacillus litoralis</name>
    <dbReference type="NCBI Taxonomy" id="578221"/>
    <lineage>
        <taxon>Bacteria</taxon>
        <taxon>Bacillati</taxon>
        <taxon>Bacillota</taxon>
        <taxon>Bacilli</taxon>
        <taxon>Bacillales</taxon>
        <taxon>Bacillaceae</taxon>
        <taxon>Virgibacillus</taxon>
    </lineage>
</organism>
<dbReference type="PANTHER" id="PTHR44196:SF1">
    <property type="entry name" value="DEHYDROGENASE_REDUCTASE SDR FAMILY MEMBER 7B"/>
    <property type="match status" value="1"/>
</dbReference>
<name>A0ABS4HFC3_9BACI</name>
<evidence type="ECO:0000313" key="5">
    <source>
        <dbReference type="Proteomes" id="UP001519328"/>
    </source>
</evidence>
<dbReference type="InterPro" id="IPR036291">
    <property type="entry name" value="NAD(P)-bd_dom_sf"/>
</dbReference>
<dbReference type="EMBL" id="JAGGKK010000014">
    <property type="protein sequence ID" value="MBP1949617.1"/>
    <property type="molecule type" value="Genomic_DNA"/>
</dbReference>
<dbReference type="PRINTS" id="PR00081">
    <property type="entry name" value="GDHRDH"/>
</dbReference>
<evidence type="ECO:0000256" key="3">
    <source>
        <dbReference type="RuleBase" id="RU000363"/>
    </source>
</evidence>
<dbReference type="PRINTS" id="PR00080">
    <property type="entry name" value="SDRFAMILY"/>
</dbReference>